<evidence type="ECO:0000256" key="4">
    <source>
        <dbReference type="ARBA" id="ARBA00023242"/>
    </source>
</evidence>
<dbReference type="GO" id="GO:0006360">
    <property type="term" value="P:transcription by RNA polymerase I"/>
    <property type="evidence" value="ECO:0007669"/>
    <property type="project" value="TreeGrafter"/>
</dbReference>
<feature type="compositionally biased region" description="Acidic residues" evidence="6">
    <location>
        <begin position="1"/>
        <end position="31"/>
    </location>
</feature>
<dbReference type="GO" id="GO:0003677">
    <property type="term" value="F:DNA binding"/>
    <property type="evidence" value="ECO:0007669"/>
    <property type="project" value="InterPro"/>
</dbReference>
<comment type="subcellular location">
    <subcellularLocation>
        <location evidence="1">Nucleus</location>
    </subcellularLocation>
</comment>
<feature type="compositionally biased region" description="Basic and acidic residues" evidence="6">
    <location>
        <begin position="47"/>
        <end position="57"/>
    </location>
</feature>
<accession>A0A5C7IN98</accession>
<feature type="region of interest" description="Disordered" evidence="6">
    <location>
        <begin position="1"/>
        <end position="61"/>
    </location>
</feature>
<dbReference type="InterPro" id="IPR006110">
    <property type="entry name" value="Pol_omega/Rpo6/RPB6"/>
</dbReference>
<dbReference type="GO" id="GO:0005666">
    <property type="term" value="C:RNA polymerase III complex"/>
    <property type="evidence" value="ECO:0007669"/>
    <property type="project" value="TreeGrafter"/>
</dbReference>
<sequence length="145" mass="16542">MADEDYNDVDMGYEDEPAEPEIEEGAEEDIDNNNNEEAVGEGEPIETEEKVELEQKGATRKTSKFMTKYERARILGTRALQISMNAPVMVELEGETDPLEIAMKELRERKIPFTIRRSLPDGSYEDWGVDELIVEDSWKRQVGGN</sequence>
<evidence type="ECO:0000256" key="6">
    <source>
        <dbReference type="SAM" id="MobiDB-lite"/>
    </source>
</evidence>
<evidence type="ECO:0000256" key="5">
    <source>
        <dbReference type="ARBA" id="ARBA00025773"/>
    </source>
</evidence>
<dbReference type="SUPFAM" id="SSF63562">
    <property type="entry name" value="RPB6/omega subunit-like"/>
    <property type="match status" value="1"/>
</dbReference>
<reference evidence="8" key="1">
    <citation type="journal article" date="2019" name="Gigascience">
        <title>De novo genome assembly of the endangered Acer yangbiense, a plant species with extremely small populations endemic to Yunnan Province, China.</title>
        <authorList>
            <person name="Yang J."/>
            <person name="Wariss H.M."/>
            <person name="Tao L."/>
            <person name="Zhang R."/>
            <person name="Yun Q."/>
            <person name="Hollingsworth P."/>
            <person name="Dao Z."/>
            <person name="Luo G."/>
            <person name="Guo H."/>
            <person name="Ma Y."/>
            <person name="Sun W."/>
        </authorList>
    </citation>
    <scope>NUCLEOTIDE SEQUENCE [LARGE SCALE GENOMIC DNA]</scope>
    <source>
        <strain evidence="8">cv. Malutang</strain>
    </source>
</reference>
<dbReference type="GO" id="GO:0006366">
    <property type="term" value="P:transcription by RNA polymerase II"/>
    <property type="evidence" value="ECO:0007669"/>
    <property type="project" value="TreeGrafter"/>
</dbReference>
<dbReference type="GO" id="GO:0005665">
    <property type="term" value="C:RNA polymerase II, core complex"/>
    <property type="evidence" value="ECO:0007669"/>
    <property type="project" value="InterPro"/>
</dbReference>
<dbReference type="FunFam" id="3.90.940.10:FF:000003">
    <property type="entry name" value="DNA-directed RNA polymerases I, II, and III subunit RPABC2"/>
    <property type="match status" value="1"/>
</dbReference>
<dbReference type="OrthoDB" id="259769at2759"/>
<dbReference type="EMBL" id="VAHF01000002">
    <property type="protein sequence ID" value="TXG70857.1"/>
    <property type="molecule type" value="Genomic_DNA"/>
</dbReference>
<dbReference type="InterPro" id="IPR020708">
    <property type="entry name" value="DNA-dir_RNA_polK_14-18kDa_CS"/>
</dbReference>
<dbReference type="Proteomes" id="UP000323000">
    <property type="component" value="Chromosome 2"/>
</dbReference>
<dbReference type="GO" id="GO:0042797">
    <property type="term" value="P:tRNA transcription by RNA polymerase III"/>
    <property type="evidence" value="ECO:0007669"/>
    <property type="project" value="TreeGrafter"/>
</dbReference>
<dbReference type="PIRSF" id="PIRSF500154">
    <property type="entry name" value="RPB6"/>
    <property type="match status" value="1"/>
</dbReference>
<dbReference type="AlphaFoldDB" id="A0A5C7IN98"/>
<comment type="caution">
    <text evidence="7">The sequence shown here is derived from an EMBL/GenBank/DDBJ whole genome shotgun (WGS) entry which is preliminary data.</text>
</comment>
<dbReference type="PROSITE" id="PS01111">
    <property type="entry name" value="RNA_POL_K_14KD"/>
    <property type="match status" value="1"/>
</dbReference>
<organism evidence="7 8">
    <name type="scientific">Acer yangbiense</name>
    <dbReference type="NCBI Taxonomy" id="1000413"/>
    <lineage>
        <taxon>Eukaryota</taxon>
        <taxon>Viridiplantae</taxon>
        <taxon>Streptophyta</taxon>
        <taxon>Embryophyta</taxon>
        <taxon>Tracheophyta</taxon>
        <taxon>Spermatophyta</taxon>
        <taxon>Magnoliopsida</taxon>
        <taxon>eudicotyledons</taxon>
        <taxon>Gunneridae</taxon>
        <taxon>Pentapetalae</taxon>
        <taxon>rosids</taxon>
        <taxon>malvids</taxon>
        <taxon>Sapindales</taxon>
        <taxon>Sapindaceae</taxon>
        <taxon>Hippocastanoideae</taxon>
        <taxon>Acereae</taxon>
        <taxon>Acer</taxon>
    </lineage>
</organism>
<dbReference type="InterPro" id="IPR028363">
    <property type="entry name" value="RPB6"/>
</dbReference>
<dbReference type="PANTHER" id="PTHR47227:SF8">
    <property type="entry name" value="DNA-DIRECTED RNA POLYMERASES II, IV AND V SUBUNIT 6A"/>
    <property type="match status" value="1"/>
</dbReference>
<comment type="similarity">
    <text evidence="5">Belongs to the archaeal Rpo6/eukaryotic RPB6 RNA polymerase subunit family.</text>
</comment>
<dbReference type="Pfam" id="PF01192">
    <property type="entry name" value="RNA_pol_Rpb6"/>
    <property type="match status" value="1"/>
</dbReference>
<dbReference type="GO" id="GO:0005736">
    <property type="term" value="C:RNA polymerase I complex"/>
    <property type="evidence" value="ECO:0007669"/>
    <property type="project" value="TreeGrafter"/>
</dbReference>
<dbReference type="HAMAP" id="MF_00192">
    <property type="entry name" value="RNApol_arch_Rpo6"/>
    <property type="match status" value="1"/>
</dbReference>
<keyword evidence="4" id="KW-0539">Nucleus</keyword>
<dbReference type="GO" id="GO:0000419">
    <property type="term" value="C:RNA polymerase V complex"/>
    <property type="evidence" value="ECO:0007669"/>
    <property type="project" value="UniProtKB-ARBA"/>
</dbReference>
<dbReference type="InterPro" id="IPR036161">
    <property type="entry name" value="RPB6/omega-like_sf"/>
</dbReference>
<dbReference type="GO" id="GO:0003899">
    <property type="term" value="F:DNA-directed RNA polymerase activity"/>
    <property type="evidence" value="ECO:0007669"/>
    <property type="project" value="InterPro"/>
</dbReference>
<name>A0A5C7IN98_9ROSI</name>
<evidence type="ECO:0000256" key="1">
    <source>
        <dbReference type="ARBA" id="ARBA00004123"/>
    </source>
</evidence>
<evidence type="ECO:0000256" key="2">
    <source>
        <dbReference type="ARBA" id="ARBA00022478"/>
    </source>
</evidence>
<dbReference type="Gene3D" id="3.90.940.10">
    <property type="match status" value="1"/>
</dbReference>
<dbReference type="PIRSF" id="PIRSF000778">
    <property type="entry name" value="RpoK/RPB6"/>
    <property type="match status" value="1"/>
</dbReference>
<evidence type="ECO:0000313" key="7">
    <source>
        <dbReference type="EMBL" id="TXG70857.1"/>
    </source>
</evidence>
<keyword evidence="3" id="KW-0804">Transcription</keyword>
<gene>
    <name evidence="7" type="ORF">EZV62_005792</name>
</gene>
<protein>
    <submittedName>
        <fullName evidence="7">Uncharacterized protein</fullName>
    </submittedName>
</protein>
<evidence type="ECO:0000256" key="3">
    <source>
        <dbReference type="ARBA" id="ARBA00023163"/>
    </source>
</evidence>
<dbReference type="InterPro" id="IPR006111">
    <property type="entry name" value="Rpo6/Rpb6"/>
</dbReference>
<proteinExistence type="inferred from homology"/>
<evidence type="ECO:0000313" key="8">
    <source>
        <dbReference type="Proteomes" id="UP000323000"/>
    </source>
</evidence>
<dbReference type="NCBIfam" id="NF002208">
    <property type="entry name" value="PRK01099.1-3"/>
    <property type="match status" value="1"/>
</dbReference>
<dbReference type="PANTHER" id="PTHR47227">
    <property type="entry name" value="DNA-DIRECTED RNA POLYMERASE SUBUNIT K"/>
    <property type="match status" value="1"/>
</dbReference>
<keyword evidence="8" id="KW-1185">Reference proteome</keyword>
<dbReference type="SMART" id="SM01409">
    <property type="entry name" value="RNA_pol_Rpb6"/>
    <property type="match status" value="1"/>
</dbReference>
<keyword evidence="2" id="KW-0240">DNA-directed RNA polymerase</keyword>